<dbReference type="AlphaFoldDB" id="A0A3S9VS71"/>
<dbReference type="EMBL" id="CP032819">
    <property type="protein sequence ID" value="AZS29321.1"/>
    <property type="molecule type" value="Genomic_DNA"/>
</dbReference>
<accession>A0A3S9VS71</accession>
<proteinExistence type="inferred from homology"/>
<dbReference type="SMART" id="SM00382">
    <property type="entry name" value="AAA"/>
    <property type="match status" value="1"/>
</dbReference>
<evidence type="ECO:0000313" key="8">
    <source>
        <dbReference type="Proteomes" id="UP000270673"/>
    </source>
</evidence>
<protein>
    <submittedName>
        <fullName evidence="7">ABC transporter ATP-binding protein</fullName>
    </submittedName>
</protein>
<dbReference type="Pfam" id="PF00005">
    <property type="entry name" value="ABC_tran"/>
    <property type="match status" value="1"/>
</dbReference>
<dbReference type="PANTHER" id="PTHR42711:SF5">
    <property type="entry name" value="ABC TRANSPORTER ATP-BINDING PROTEIN NATA"/>
    <property type="match status" value="1"/>
</dbReference>
<feature type="domain" description="ABC transporter" evidence="6">
    <location>
        <begin position="6"/>
        <end position="235"/>
    </location>
</feature>
<dbReference type="InterPro" id="IPR050763">
    <property type="entry name" value="ABC_transporter_ATP-binding"/>
</dbReference>
<reference evidence="7 8" key="1">
    <citation type="submission" date="2018-10" db="EMBL/GenBank/DDBJ databases">
        <title>Butyricimonas faecalis sp. nov., isolated from human faeces and emended description of the genus Butyricimonas.</title>
        <authorList>
            <person name="Le Roy T."/>
            <person name="Van der Smissen P."/>
            <person name="Paquot A."/>
            <person name="Delzenne N."/>
            <person name="Muccioli G."/>
            <person name="Collet J.-F."/>
            <person name="Cani P.D."/>
        </authorList>
    </citation>
    <scope>NUCLEOTIDE SEQUENCE [LARGE SCALE GENOMIC DNA]</scope>
    <source>
        <strain evidence="7 8">H184</strain>
    </source>
</reference>
<dbReference type="PANTHER" id="PTHR42711">
    <property type="entry name" value="ABC TRANSPORTER ATP-BINDING PROTEIN"/>
    <property type="match status" value="1"/>
</dbReference>
<dbReference type="Proteomes" id="UP000270673">
    <property type="component" value="Chromosome"/>
</dbReference>
<evidence type="ECO:0000256" key="4">
    <source>
        <dbReference type="ARBA" id="ARBA00022741"/>
    </source>
</evidence>
<dbReference type="InterPro" id="IPR003439">
    <property type="entry name" value="ABC_transporter-like_ATP-bd"/>
</dbReference>
<dbReference type="PROSITE" id="PS50893">
    <property type="entry name" value="ABC_TRANSPORTER_2"/>
    <property type="match status" value="1"/>
</dbReference>
<dbReference type="InterPro" id="IPR027417">
    <property type="entry name" value="P-loop_NTPase"/>
</dbReference>
<dbReference type="OrthoDB" id="9785229at2"/>
<keyword evidence="3" id="KW-0536">Nodulation</keyword>
<gene>
    <name evidence="7" type="ORF">D8S85_06930</name>
</gene>
<name>A0A3S9VS71_9BACT</name>
<comment type="similarity">
    <text evidence="1">Belongs to the ABC transporter superfamily.</text>
</comment>
<keyword evidence="4" id="KW-0547">Nucleotide-binding</keyword>
<keyword evidence="2" id="KW-0813">Transport</keyword>
<evidence type="ECO:0000256" key="2">
    <source>
        <dbReference type="ARBA" id="ARBA00022448"/>
    </source>
</evidence>
<dbReference type="SUPFAM" id="SSF52540">
    <property type="entry name" value="P-loop containing nucleoside triphosphate hydrolases"/>
    <property type="match status" value="1"/>
</dbReference>
<evidence type="ECO:0000256" key="3">
    <source>
        <dbReference type="ARBA" id="ARBA00022458"/>
    </source>
</evidence>
<dbReference type="RefSeq" id="WP_106480068.1">
    <property type="nucleotide sequence ID" value="NZ_CP032819.1"/>
</dbReference>
<evidence type="ECO:0000256" key="1">
    <source>
        <dbReference type="ARBA" id="ARBA00005417"/>
    </source>
</evidence>
<dbReference type="KEGG" id="buy:D8S85_06930"/>
<evidence type="ECO:0000313" key="7">
    <source>
        <dbReference type="EMBL" id="AZS29321.1"/>
    </source>
</evidence>
<dbReference type="InterPro" id="IPR003593">
    <property type="entry name" value="AAA+_ATPase"/>
</dbReference>
<keyword evidence="5 7" id="KW-0067">ATP-binding</keyword>
<dbReference type="GO" id="GO:0016887">
    <property type="term" value="F:ATP hydrolysis activity"/>
    <property type="evidence" value="ECO:0007669"/>
    <property type="project" value="InterPro"/>
</dbReference>
<sequence>MKEPIVRVENVSHRYNVQWAIRDINMEMPDSGIYGLLGSNGAGKSTLMNILCGVLRQTEGNIFIKGMNTKKNSVAAKRLIGFLPQKPPLHMDLTVEEYLYHCAGIRLMPDEEIPEAVENAMTECGILHFRNRLIRNLSGGYQQRVGIAQAIVHSPELVVFDEPTNGLDPNQILDIRNLIKKIAENRTVILSTHMLMEVQAICDYIFMVEEGHMVFSGSIDEFDNYIIPNTVFVSLLDAPAPEVLLEIPGVTKVEELGGTKFRLMAVDVNDVIDQMVAYSYKNAWRLNEIRVEKSSLNAIFAELSKKTK</sequence>
<evidence type="ECO:0000256" key="5">
    <source>
        <dbReference type="ARBA" id="ARBA00022840"/>
    </source>
</evidence>
<evidence type="ECO:0000259" key="6">
    <source>
        <dbReference type="PROSITE" id="PS50893"/>
    </source>
</evidence>
<dbReference type="Gene3D" id="3.40.50.300">
    <property type="entry name" value="P-loop containing nucleotide triphosphate hydrolases"/>
    <property type="match status" value="1"/>
</dbReference>
<keyword evidence="8" id="KW-1185">Reference proteome</keyword>
<organism evidence="7 8">
    <name type="scientific">Butyricimonas faecalis</name>
    <dbReference type="NCBI Taxonomy" id="2093856"/>
    <lineage>
        <taxon>Bacteria</taxon>
        <taxon>Pseudomonadati</taxon>
        <taxon>Bacteroidota</taxon>
        <taxon>Bacteroidia</taxon>
        <taxon>Bacteroidales</taxon>
        <taxon>Odoribacteraceae</taxon>
        <taxon>Butyricimonas</taxon>
    </lineage>
</organism>
<dbReference type="GO" id="GO:0005524">
    <property type="term" value="F:ATP binding"/>
    <property type="evidence" value="ECO:0007669"/>
    <property type="project" value="UniProtKB-KW"/>
</dbReference>